<dbReference type="Gene3D" id="3.80.10.10">
    <property type="entry name" value="Ribonuclease Inhibitor"/>
    <property type="match status" value="1"/>
</dbReference>
<dbReference type="AlphaFoldDB" id="A0AAJ6QYN3"/>
<accession>A0AAJ6QYN3</accession>
<gene>
    <name evidence="3" type="primary">LOC100904583</name>
</gene>
<dbReference type="KEGG" id="goe:100904583"/>
<dbReference type="InterPro" id="IPR032675">
    <property type="entry name" value="LRR_dom_sf"/>
</dbReference>
<keyword evidence="2" id="KW-1185">Reference proteome</keyword>
<feature type="region of interest" description="Disordered" evidence="1">
    <location>
        <begin position="211"/>
        <end position="242"/>
    </location>
</feature>
<proteinExistence type="predicted"/>
<name>A0AAJ6QYN3_9ACAR</name>
<dbReference type="GeneID" id="100904583"/>
<dbReference type="SUPFAM" id="SSF52058">
    <property type="entry name" value="L domain-like"/>
    <property type="match status" value="1"/>
</dbReference>
<dbReference type="Pfam" id="PF14580">
    <property type="entry name" value="LRR_9"/>
    <property type="match status" value="1"/>
</dbReference>
<organism evidence="2 3">
    <name type="scientific">Galendromus occidentalis</name>
    <name type="common">western predatory mite</name>
    <dbReference type="NCBI Taxonomy" id="34638"/>
    <lineage>
        <taxon>Eukaryota</taxon>
        <taxon>Metazoa</taxon>
        <taxon>Ecdysozoa</taxon>
        <taxon>Arthropoda</taxon>
        <taxon>Chelicerata</taxon>
        <taxon>Arachnida</taxon>
        <taxon>Acari</taxon>
        <taxon>Parasitiformes</taxon>
        <taxon>Mesostigmata</taxon>
        <taxon>Gamasina</taxon>
        <taxon>Phytoseioidea</taxon>
        <taxon>Phytoseiidae</taxon>
        <taxon>Typhlodrominae</taxon>
        <taxon>Galendromus</taxon>
    </lineage>
</organism>
<dbReference type="PANTHER" id="PTHR46282:SF2">
    <property type="entry name" value="LEUCINE-RICH MELANOCYTE DIFFERENTIATION-ASSOCIATED PROTEIN"/>
    <property type="match status" value="1"/>
</dbReference>
<dbReference type="RefSeq" id="XP_003748189.1">
    <property type="nucleotide sequence ID" value="XM_003748141.2"/>
</dbReference>
<reference evidence="3" key="1">
    <citation type="submission" date="2025-08" db="UniProtKB">
        <authorList>
            <consortium name="RefSeq"/>
        </authorList>
    </citation>
    <scope>IDENTIFICATION</scope>
</reference>
<evidence type="ECO:0000313" key="3">
    <source>
        <dbReference type="RefSeq" id="XP_003748189.1"/>
    </source>
</evidence>
<evidence type="ECO:0000256" key="1">
    <source>
        <dbReference type="SAM" id="MobiDB-lite"/>
    </source>
</evidence>
<dbReference type="Proteomes" id="UP000694867">
    <property type="component" value="Unplaced"/>
</dbReference>
<dbReference type="PANTHER" id="PTHR46282">
    <property type="entry name" value="LEUCINE-RICH MELANOCYTE DIFFERENTIATION-ASSOCIATED PROTEIN"/>
    <property type="match status" value="1"/>
</dbReference>
<protein>
    <submittedName>
        <fullName evidence="3">Leucine-rich melanocyte differentiation-associated protein</fullName>
    </submittedName>
</protein>
<sequence length="265" mass="30148">MYYTKAPPGQSSEPDIRIGFLTGEREMNTENGRQTGHSSVNSGVEVLYVDKEAQRIPDWILNKYALTAETVDISWNCLKTLNGIDSLTRLRHLILDNNDLKDPDIFDSVFCGSLQTLSLNKNQFPDITKLMSAINQAFPRLRHLSLLGNPCCPDRLTRPQEQDQEDYTGYRLYVISQLSFLDFLDSSEISPQERNRARQIGRFQVVAKPRLGPYRSPNEDELPSGLHPLPAGTREGQGRPAYGTRKYRYLGNHSEGNRFIKDTQL</sequence>
<evidence type="ECO:0000313" key="2">
    <source>
        <dbReference type="Proteomes" id="UP000694867"/>
    </source>
</evidence>
<dbReference type="InterPro" id="IPR043313">
    <property type="entry name" value="LRMDA"/>
</dbReference>